<evidence type="ECO:0000256" key="3">
    <source>
        <dbReference type="ARBA" id="ARBA00022475"/>
    </source>
</evidence>
<keyword evidence="4 7" id="KW-0812">Transmembrane</keyword>
<dbReference type="EMBL" id="JASJOT010000001">
    <property type="protein sequence ID" value="MDJ1491786.1"/>
    <property type="molecule type" value="Genomic_DNA"/>
</dbReference>
<evidence type="ECO:0000313" key="9">
    <source>
        <dbReference type="EMBL" id="MDJ1491786.1"/>
    </source>
</evidence>
<keyword evidence="5 7" id="KW-1133">Transmembrane helix</keyword>
<protein>
    <submittedName>
        <fullName evidence="9">Acyltransferase</fullName>
        <ecNumber evidence="9">2.3.1.-</ecNumber>
    </submittedName>
</protein>
<dbReference type="EC" id="2.3.1.-" evidence="9"/>
<gene>
    <name evidence="9" type="ORF">QNI19_02510</name>
</gene>
<feature type="transmembrane region" description="Helical" evidence="7">
    <location>
        <begin position="325"/>
        <end position="343"/>
    </location>
</feature>
<evidence type="ECO:0000256" key="5">
    <source>
        <dbReference type="ARBA" id="ARBA00022989"/>
    </source>
</evidence>
<feature type="domain" description="Acyltransferase 3" evidence="8">
    <location>
        <begin position="15"/>
        <end position="343"/>
    </location>
</feature>
<comment type="caution">
    <text evidence="9">The sequence shown here is derived from an EMBL/GenBank/DDBJ whole genome shotgun (WGS) entry which is preliminary data.</text>
</comment>
<evidence type="ECO:0000256" key="2">
    <source>
        <dbReference type="ARBA" id="ARBA00007400"/>
    </source>
</evidence>
<dbReference type="Proteomes" id="UP001228581">
    <property type="component" value="Unassembled WGS sequence"/>
</dbReference>
<feature type="transmembrane region" description="Helical" evidence="7">
    <location>
        <begin position="51"/>
        <end position="72"/>
    </location>
</feature>
<feature type="transmembrane region" description="Helical" evidence="7">
    <location>
        <begin position="259"/>
        <end position="276"/>
    </location>
</feature>
<evidence type="ECO:0000259" key="8">
    <source>
        <dbReference type="Pfam" id="PF01757"/>
    </source>
</evidence>
<evidence type="ECO:0000256" key="7">
    <source>
        <dbReference type="SAM" id="Phobius"/>
    </source>
</evidence>
<dbReference type="PANTHER" id="PTHR40074">
    <property type="entry name" value="O-ACETYLTRANSFERASE WECH"/>
    <property type="match status" value="1"/>
</dbReference>
<sequence length="355" mass="41779">MQTSTLTTSAKRTYNGIDLMKFLAAFLVISIHTRPFYDIHPVLGFLFENIITRVAVPFFFISSGFLFFTKVLETSSVSEQRKLLVGFLKRILVLYLLWTLIYLPYDLYFIYKKKHDLVATLLTYLQRLLLWGSHFHLWYLLSLMYCTVIVYFFVEIKRFRTLLAVGILLYLTGLLGDTYHGLLNPDTLLGKMYAFYNYYFDTTRNLIFFGSIFLALGAIIAWYHPAFNRTQLVLYIILFGLLYLAEALLIQHHDLALEYNMYLFLVPLVTFLFLWFRKLYFAFLTPYVGWLRTLSLGMYCSHGIFMTVVFYVFDKLGMSVDQYSTLFFIGVTLLSLCLSWLMAHSKNKWIQRLIS</sequence>
<name>A0ABT7CDJ1_9BACT</name>
<feature type="transmembrane region" description="Helical" evidence="7">
    <location>
        <begin position="92"/>
        <end position="111"/>
    </location>
</feature>
<feature type="transmembrane region" description="Helical" evidence="7">
    <location>
        <begin position="131"/>
        <end position="154"/>
    </location>
</feature>
<keyword evidence="3" id="KW-1003">Cell membrane</keyword>
<keyword evidence="10" id="KW-1185">Reference proteome</keyword>
<dbReference type="GO" id="GO:0016746">
    <property type="term" value="F:acyltransferase activity"/>
    <property type="evidence" value="ECO:0007669"/>
    <property type="project" value="UniProtKB-KW"/>
</dbReference>
<dbReference type="InterPro" id="IPR002656">
    <property type="entry name" value="Acyl_transf_3_dom"/>
</dbReference>
<dbReference type="PANTHER" id="PTHR40074:SF2">
    <property type="entry name" value="O-ACETYLTRANSFERASE WECH"/>
    <property type="match status" value="1"/>
</dbReference>
<dbReference type="RefSeq" id="WP_313991849.1">
    <property type="nucleotide sequence ID" value="NZ_JASJOT010000001.1"/>
</dbReference>
<dbReference type="Pfam" id="PF01757">
    <property type="entry name" value="Acyl_transf_3"/>
    <property type="match status" value="1"/>
</dbReference>
<evidence type="ECO:0000313" key="10">
    <source>
        <dbReference type="Proteomes" id="UP001228581"/>
    </source>
</evidence>
<proteinExistence type="inferred from homology"/>
<keyword evidence="9" id="KW-0012">Acyltransferase</keyword>
<feature type="transmembrane region" description="Helical" evidence="7">
    <location>
        <begin position="232"/>
        <end position="253"/>
    </location>
</feature>
<reference evidence="9 10" key="1">
    <citation type="submission" date="2023-05" db="EMBL/GenBank/DDBJ databases">
        <authorList>
            <person name="Zhang X."/>
        </authorList>
    </citation>
    <scope>NUCLEOTIDE SEQUENCE [LARGE SCALE GENOMIC DNA]</scope>
    <source>
        <strain evidence="9 10">DM2B3-1</strain>
    </source>
</reference>
<feature type="transmembrane region" description="Helical" evidence="7">
    <location>
        <begin position="296"/>
        <end position="313"/>
    </location>
</feature>
<evidence type="ECO:0000256" key="4">
    <source>
        <dbReference type="ARBA" id="ARBA00022692"/>
    </source>
</evidence>
<evidence type="ECO:0000256" key="6">
    <source>
        <dbReference type="ARBA" id="ARBA00023136"/>
    </source>
</evidence>
<comment type="subcellular location">
    <subcellularLocation>
        <location evidence="1">Cell membrane</location>
        <topology evidence="1">Multi-pass membrane protein</topology>
    </subcellularLocation>
</comment>
<feature type="transmembrane region" description="Helical" evidence="7">
    <location>
        <begin position="12"/>
        <end position="31"/>
    </location>
</feature>
<keyword evidence="9" id="KW-0808">Transferase</keyword>
<accession>A0ABT7CDJ1</accession>
<organism evidence="9 10">
    <name type="scientific">Xanthocytophaga flava</name>
    <dbReference type="NCBI Taxonomy" id="3048013"/>
    <lineage>
        <taxon>Bacteria</taxon>
        <taxon>Pseudomonadati</taxon>
        <taxon>Bacteroidota</taxon>
        <taxon>Cytophagia</taxon>
        <taxon>Cytophagales</taxon>
        <taxon>Rhodocytophagaceae</taxon>
        <taxon>Xanthocytophaga</taxon>
    </lineage>
</organism>
<evidence type="ECO:0000256" key="1">
    <source>
        <dbReference type="ARBA" id="ARBA00004651"/>
    </source>
</evidence>
<keyword evidence="6 7" id="KW-0472">Membrane</keyword>
<feature type="transmembrane region" description="Helical" evidence="7">
    <location>
        <begin position="161"/>
        <end position="182"/>
    </location>
</feature>
<feature type="transmembrane region" description="Helical" evidence="7">
    <location>
        <begin position="202"/>
        <end position="223"/>
    </location>
</feature>
<comment type="similarity">
    <text evidence="2">Belongs to the acyltransferase 3 family.</text>
</comment>